<evidence type="ECO:0000313" key="2">
    <source>
        <dbReference type="EMBL" id="MDY0394164.1"/>
    </source>
</evidence>
<keyword evidence="1" id="KW-0812">Transmembrane</keyword>
<dbReference type="Proteomes" id="UP001281447">
    <property type="component" value="Unassembled WGS sequence"/>
</dbReference>
<accession>A0ABU5C6H6</accession>
<keyword evidence="1" id="KW-1133">Transmembrane helix</keyword>
<evidence type="ECO:0000256" key="1">
    <source>
        <dbReference type="SAM" id="Phobius"/>
    </source>
</evidence>
<dbReference type="EMBL" id="JAWDIP010000003">
    <property type="protein sequence ID" value="MDY0394164.1"/>
    <property type="molecule type" value="Genomic_DNA"/>
</dbReference>
<proteinExistence type="predicted"/>
<protein>
    <submittedName>
        <fullName evidence="2">Uncharacterized protein</fullName>
    </submittedName>
</protein>
<gene>
    <name evidence="2" type="ORF">RWE15_06290</name>
</gene>
<organism evidence="2 3">
    <name type="scientific">Tigheibacillus halophilus</name>
    <dbReference type="NCBI Taxonomy" id="361280"/>
    <lineage>
        <taxon>Bacteria</taxon>
        <taxon>Bacillati</taxon>
        <taxon>Bacillota</taxon>
        <taxon>Bacilli</taxon>
        <taxon>Bacillales</taxon>
        <taxon>Bacillaceae</taxon>
        <taxon>Tigheibacillus</taxon>
    </lineage>
</organism>
<comment type="caution">
    <text evidence="2">The sequence shown here is derived from an EMBL/GenBank/DDBJ whole genome shotgun (WGS) entry which is preliminary data.</text>
</comment>
<keyword evidence="3" id="KW-1185">Reference proteome</keyword>
<name>A0ABU5C6H6_9BACI</name>
<feature type="transmembrane region" description="Helical" evidence="1">
    <location>
        <begin position="29"/>
        <end position="46"/>
    </location>
</feature>
<evidence type="ECO:0000313" key="3">
    <source>
        <dbReference type="Proteomes" id="UP001281447"/>
    </source>
</evidence>
<sequence length="92" mass="9900">MIDVAALAAFLLLLLKANTVGSIVFLIAIGLLITSMPLYLISNLLTKSAKTFDAYYGYLLYLVLAAIAFGIYFTILADSSIGNLLDSLDSIF</sequence>
<reference evidence="2 3" key="1">
    <citation type="submission" date="2023-10" db="EMBL/GenBank/DDBJ databases">
        <title>Virgibacillus halophilus 5B73C genome.</title>
        <authorList>
            <person name="Miliotis G."/>
            <person name="Sengupta P."/>
            <person name="Hameed A."/>
            <person name="Chuvochina M."/>
            <person name="Mcdonagh F."/>
            <person name="Simpson A.C."/>
            <person name="Singh N.K."/>
            <person name="Rekha P.D."/>
            <person name="Raman K."/>
            <person name="Hugenholtz P."/>
            <person name="Venkateswaran K."/>
        </authorList>
    </citation>
    <scope>NUCLEOTIDE SEQUENCE [LARGE SCALE GENOMIC DNA]</scope>
    <source>
        <strain evidence="2 3">5B73C</strain>
    </source>
</reference>
<keyword evidence="1" id="KW-0472">Membrane</keyword>
<feature type="transmembrane region" description="Helical" evidence="1">
    <location>
        <begin position="58"/>
        <end position="77"/>
    </location>
</feature>